<protein>
    <submittedName>
        <fullName evidence="2">Uncharacterized protein</fullName>
    </submittedName>
</protein>
<proteinExistence type="predicted"/>
<dbReference type="Proteomes" id="UP001152562">
    <property type="component" value="Unassembled WGS sequence"/>
</dbReference>
<evidence type="ECO:0000256" key="1">
    <source>
        <dbReference type="SAM" id="MobiDB-lite"/>
    </source>
</evidence>
<comment type="caution">
    <text evidence="2">The sequence shown here is derived from an EMBL/GenBank/DDBJ whole genome shotgun (WGS) entry which is preliminary data.</text>
</comment>
<reference evidence="2" key="1">
    <citation type="submission" date="2022-05" db="EMBL/GenBank/DDBJ databases">
        <authorList>
            <person name="Okamura Y."/>
        </authorList>
    </citation>
    <scope>NUCLEOTIDE SEQUENCE</scope>
</reference>
<feature type="region of interest" description="Disordered" evidence="1">
    <location>
        <begin position="1"/>
        <end position="25"/>
    </location>
</feature>
<dbReference type="EMBL" id="CALOZG010000071">
    <property type="protein sequence ID" value="CAH4036394.1"/>
    <property type="molecule type" value="Genomic_DNA"/>
</dbReference>
<dbReference type="AlphaFoldDB" id="A0A9P0TQ17"/>
<feature type="compositionally biased region" description="Basic and acidic residues" evidence="1">
    <location>
        <begin position="1"/>
        <end position="18"/>
    </location>
</feature>
<keyword evidence="3" id="KW-1185">Reference proteome</keyword>
<evidence type="ECO:0000313" key="2">
    <source>
        <dbReference type="EMBL" id="CAH4036394.1"/>
    </source>
</evidence>
<organism evidence="2 3">
    <name type="scientific">Pieris brassicae</name>
    <name type="common">White butterfly</name>
    <name type="synonym">Large white butterfly</name>
    <dbReference type="NCBI Taxonomy" id="7116"/>
    <lineage>
        <taxon>Eukaryota</taxon>
        <taxon>Metazoa</taxon>
        <taxon>Ecdysozoa</taxon>
        <taxon>Arthropoda</taxon>
        <taxon>Hexapoda</taxon>
        <taxon>Insecta</taxon>
        <taxon>Pterygota</taxon>
        <taxon>Neoptera</taxon>
        <taxon>Endopterygota</taxon>
        <taxon>Lepidoptera</taxon>
        <taxon>Glossata</taxon>
        <taxon>Ditrysia</taxon>
        <taxon>Papilionoidea</taxon>
        <taxon>Pieridae</taxon>
        <taxon>Pierinae</taxon>
        <taxon>Pieris</taxon>
    </lineage>
</organism>
<sequence>MMEKSHSEERLTGLEREFSSSSSLHRRDLETIAEQQAVVDRLWQLYNVVVDTEVTSKQQNNMMQIKKVESLISLVINYIIAHELCIRLEQKTNNSQLH</sequence>
<evidence type="ECO:0000313" key="3">
    <source>
        <dbReference type="Proteomes" id="UP001152562"/>
    </source>
</evidence>
<gene>
    <name evidence="2" type="ORF">PIBRA_LOCUS12195</name>
</gene>
<accession>A0A9P0TQ17</accession>
<name>A0A9P0TQ17_PIEBR</name>